<evidence type="ECO:0000313" key="4">
    <source>
        <dbReference type="Proteomes" id="UP001595685"/>
    </source>
</evidence>
<organism evidence="3 4">
    <name type="scientific">Aquipuribacter hungaricus</name>
    <dbReference type="NCBI Taxonomy" id="545624"/>
    <lineage>
        <taxon>Bacteria</taxon>
        <taxon>Bacillati</taxon>
        <taxon>Actinomycetota</taxon>
        <taxon>Actinomycetes</taxon>
        <taxon>Micrococcales</taxon>
        <taxon>Intrasporangiaceae</taxon>
        <taxon>Aquipuribacter</taxon>
    </lineage>
</organism>
<name>A0ABV7WHM4_9MICO</name>
<dbReference type="PRINTS" id="PR00081">
    <property type="entry name" value="GDHRDH"/>
</dbReference>
<dbReference type="PANTHER" id="PTHR42879:SF2">
    <property type="entry name" value="3-OXOACYL-[ACYL-CARRIER-PROTEIN] REDUCTASE FABG"/>
    <property type="match status" value="1"/>
</dbReference>
<dbReference type="PRINTS" id="PR00080">
    <property type="entry name" value="SDRFAMILY"/>
</dbReference>
<keyword evidence="4" id="KW-1185">Reference proteome</keyword>
<dbReference type="InterPro" id="IPR036291">
    <property type="entry name" value="NAD(P)-bd_dom_sf"/>
</dbReference>
<evidence type="ECO:0000259" key="2">
    <source>
        <dbReference type="SMART" id="SM00822"/>
    </source>
</evidence>
<comment type="similarity">
    <text evidence="1">Belongs to the short-chain dehydrogenases/reductases (SDR) family.</text>
</comment>
<reference evidence="4" key="1">
    <citation type="journal article" date="2019" name="Int. J. Syst. Evol. Microbiol.">
        <title>The Global Catalogue of Microorganisms (GCM) 10K type strain sequencing project: providing services to taxonomists for standard genome sequencing and annotation.</title>
        <authorList>
            <consortium name="The Broad Institute Genomics Platform"/>
            <consortium name="The Broad Institute Genome Sequencing Center for Infectious Disease"/>
            <person name="Wu L."/>
            <person name="Ma J."/>
        </authorList>
    </citation>
    <scope>NUCLEOTIDE SEQUENCE [LARGE SCALE GENOMIC DNA]</scope>
    <source>
        <strain evidence="4">NCAIM B.02333</strain>
    </source>
</reference>
<dbReference type="PANTHER" id="PTHR42879">
    <property type="entry name" value="3-OXOACYL-(ACYL-CARRIER-PROTEIN) REDUCTASE"/>
    <property type="match status" value="1"/>
</dbReference>
<keyword evidence="3" id="KW-0560">Oxidoreductase</keyword>
<proteinExistence type="inferred from homology"/>
<protein>
    <submittedName>
        <fullName evidence="3">SDR family NAD(P)-dependent oxidoreductase</fullName>
        <ecNumber evidence="3">1.1.1.-</ecNumber>
    </submittedName>
</protein>
<dbReference type="InterPro" id="IPR020904">
    <property type="entry name" value="Sc_DH/Rdtase_CS"/>
</dbReference>
<dbReference type="PROSITE" id="PS00061">
    <property type="entry name" value="ADH_SHORT"/>
    <property type="match status" value="1"/>
</dbReference>
<dbReference type="Proteomes" id="UP001595685">
    <property type="component" value="Unassembled WGS sequence"/>
</dbReference>
<dbReference type="Gene3D" id="3.40.50.720">
    <property type="entry name" value="NAD(P)-binding Rossmann-like Domain"/>
    <property type="match status" value="1"/>
</dbReference>
<evidence type="ECO:0000313" key="3">
    <source>
        <dbReference type="EMBL" id="MFC3688864.1"/>
    </source>
</evidence>
<dbReference type="InterPro" id="IPR050259">
    <property type="entry name" value="SDR"/>
</dbReference>
<dbReference type="EMBL" id="JBHRWW010000006">
    <property type="protein sequence ID" value="MFC3688864.1"/>
    <property type="molecule type" value="Genomic_DNA"/>
</dbReference>
<dbReference type="Pfam" id="PF13561">
    <property type="entry name" value="adh_short_C2"/>
    <property type="match status" value="1"/>
</dbReference>
<accession>A0ABV7WHM4</accession>
<gene>
    <name evidence="3" type="ORF">ACFOLH_10975</name>
</gene>
<comment type="caution">
    <text evidence="3">The sequence shown here is derived from an EMBL/GenBank/DDBJ whole genome shotgun (WGS) entry which is preliminary data.</text>
</comment>
<dbReference type="EC" id="1.1.1.-" evidence="3"/>
<dbReference type="InterPro" id="IPR057326">
    <property type="entry name" value="KR_dom"/>
</dbReference>
<dbReference type="SUPFAM" id="SSF51735">
    <property type="entry name" value="NAD(P)-binding Rossmann-fold domains"/>
    <property type="match status" value="1"/>
</dbReference>
<dbReference type="SMART" id="SM00822">
    <property type="entry name" value="PKS_KR"/>
    <property type="match status" value="1"/>
</dbReference>
<dbReference type="GO" id="GO:0016491">
    <property type="term" value="F:oxidoreductase activity"/>
    <property type="evidence" value="ECO:0007669"/>
    <property type="project" value="UniProtKB-KW"/>
</dbReference>
<dbReference type="InterPro" id="IPR002347">
    <property type="entry name" value="SDR_fam"/>
</dbReference>
<evidence type="ECO:0000256" key="1">
    <source>
        <dbReference type="ARBA" id="ARBA00006484"/>
    </source>
</evidence>
<feature type="domain" description="Ketoreductase" evidence="2">
    <location>
        <begin position="3"/>
        <end position="178"/>
    </location>
</feature>
<dbReference type="RefSeq" id="WP_340288063.1">
    <property type="nucleotide sequence ID" value="NZ_JBBEOI010000001.1"/>
</dbReference>
<sequence>MRDLVLVTGTSSGLGSATAARLLGAGYRVVGVSRRPVDPATWGEDGEHYAHVCQDLSDTDAIPAMVRAVVAEHGVPWGLVNNAASGSDGLLATMHNSDIERAITLDLVSPIVLTKYVSRQMVAKGRGRVVSISSIVARTGFRGLAVYGAAKAGLEGMTRSLARDIGPRGVTVNCVAPGFVDTEMTATLAGGDMDKIRRRSPLSRFAAPDEVAAAVEYLLSSGAAGVTGTVLTVDAGTTA</sequence>